<sequence>MLNALVNGNFEYSDVQSMLEGHLRFLDKNTGLTNNARLDHYVFNPQGIMSNNRHFIAEAQMEAQPNGDATTEAQSIQILGYAYAYLGTGEERYRQHAKSAFNAYLNYFYNAMGDNPIPSTPMRYICNWLVNGKEPVLANWPLATDDYPTHGGFQGEILNWTNGTTQIPHGAPYWGEYLDKFTFAFDGALGWKSIVATVYGLKDDGVTTDWNKKGTQYDCDWVIAYTGQKISGDGFKGIDIDGNYREGSGWIISEGHPDSDKGKVALSNRNVNGPHKANWCNRQPVEHGGFLMDRNTPWHNRPMNVPVRGVLNYGNAADAEEWFADAAYLMWKICAEDDPDKDKYYLVYRCVIETCQEYALIDRTDYFFRKQVGAGGPFSDGISYDYTYPDGVDVTYTRDSQGYIDCQLDKAAQHSMEQQSVWFDIDNNSRVLTTIAGQDRVGKPLNVSVKIKVAPSRQTPESNWATWQAKLPYTPGFTPIAIETKMQDFYQLVDSNGKDFIMADARVVVDYGTAQTLMQYSSNIIDGRSSIVAHTNFPTDDGGTIIGFWLTEAEKIKPTSIVIKSNTGMEIGVKDDAGWAWHWLVAGTAEQWREIPLDWSQIKLNSWQQNEQKPDDWPPGVPWTPPTRPTSFVGTGEVSQMSITKNSASITAYCEWYCVNTIPQTYRSGKQVLMMYTVTIAGDDEFGFKLGDCRVLGNLQGGLFCTPGVIPFSNIYSSESTTQFDGWHGMPYPGYQHPFIWVYNDQNDPQGIQLTNMIEFLYQSQVWFNQQFGTLGPGASAYIWDRWDNYKYGTPNTWTMYHWGDGHAWAGYQPRAYFSAARAWYELVVAGRPVPTKLKTYVENWTKCLYKLMNENGGVSPTDFTTDGRIVCDPTDFTGHMCGLWLAGACISYLAGSKVEHSDRLIEMLVNELAKEYVVTGVPNHVMDGSWSPAPRVNTGSGPENNGMFFGFWSGEILRGLGLYLMYKEMNPGDNMYERKKD</sequence>
<dbReference type="KEGG" id="vg:77948385"/>
<evidence type="ECO:0000313" key="2">
    <source>
        <dbReference type="Proteomes" id="UP000240649"/>
    </source>
</evidence>
<organism evidence="1 2">
    <name type="scientific">Salmonella phage SE131</name>
    <dbReference type="NCBI Taxonomy" id="2081631"/>
    <lineage>
        <taxon>Viruses</taxon>
        <taxon>Duplodnaviria</taxon>
        <taxon>Heunggongvirae</taxon>
        <taxon>Uroviricota</taxon>
        <taxon>Caudoviricetes</taxon>
        <taxon>Grimontviridae</taxon>
        <taxon>Moazamivirus</taxon>
        <taxon>Moazamivirus SE131</taxon>
    </lineage>
</organism>
<dbReference type="GeneID" id="77948385"/>
<dbReference type="Proteomes" id="UP000240649">
    <property type="component" value="Segment"/>
</dbReference>
<proteinExistence type="predicted"/>
<accession>A0A2P1CAL1</accession>
<reference evidence="1 2" key="1">
    <citation type="submission" date="2018-01" db="EMBL/GenBank/DDBJ databases">
        <title>Draft Genome Sequence of Salmonella Enteritidis Phage SE131.</title>
        <authorList>
            <person name="Kim Y."/>
            <person name="Han B.K."/>
            <person name="Kim H."/>
            <person name="Kim D."/>
        </authorList>
    </citation>
    <scope>NUCLEOTIDE SEQUENCE [LARGE SCALE GENOMIC DNA]</scope>
</reference>
<protein>
    <submittedName>
        <fullName evidence="1">Tail protein I</fullName>
    </submittedName>
</protein>
<evidence type="ECO:0000313" key="1">
    <source>
        <dbReference type="EMBL" id="AVJ48266.1"/>
    </source>
</evidence>
<dbReference type="RefSeq" id="YP_010672115.1">
    <property type="nucleotide sequence ID" value="NC_070974.1"/>
</dbReference>
<name>A0A2P1CAL1_9CAUD</name>
<keyword evidence="2" id="KW-1185">Reference proteome</keyword>
<dbReference type="EMBL" id="MG873442">
    <property type="protein sequence ID" value="AVJ48266.1"/>
    <property type="molecule type" value="Genomic_DNA"/>
</dbReference>